<evidence type="ECO:0000313" key="2">
    <source>
        <dbReference type="EMBL" id="MFC4870442.1"/>
    </source>
</evidence>
<organism evidence="2 3">
    <name type="scientific">Negadavirga shengliensis</name>
    <dbReference type="NCBI Taxonomy" id="1389218"/>
    <lineage>
        <taxon>Bacteria</taxon>
        <taxon>Pseudomonadati</taxon>
        <taxon>Bacteroidota</taxon>
        <taxon>Cytophagia</taxon>
        <taxon>Cytophagales</taxon>
        <taxon>Cyclobacteriaceae</taxon>
        <taxon>Negadavirga</taxon>
    </lineage>
</organism>
<dbReference type="InterPro" id="IPR051815">
    <property type="entry name" value="Molybdate_resp_trans_reg"/>
</dbReference>
<dbReference type="SUPFAM" id="SSF46785">
    <property type="entry name" value="Winged helix' DNA-binding domain"/>
    <property type="match status" value="1"/>
</dbReference>
<comment type="caution">
    <text evidence="2">The sequence shown here is derived from an EMBL/GenBank/DDBJ whole genome shotgun (WGS) entry which is preliminary data.</text>
</comment>
<dbReference type="Pfam" id="PF00126">
    <property type="entry name" value="HTH_1"/>
    <property type="match status" value="1"/>
</dbReference>
<evidence type="ECO:0000259" key="1">
    <source>
        <dbReference type="Pfam" id="PF00126"/>
    </source>
</evidence>
<dbReference type="PANTHER" id="PTHR30432">
    <property type="entry name" value="TRANSCRIPTIONAL REGULATOR MODE"/>
    <property type="match status" value="1"/>
</dbReference>
<dbReference type="RefSeq" id="WP_377060981.1">
    <property type="nucleotide sequence ID" value="NZ_JBHSJJ010000001.1"/>
</dbReference>
<dbReference type="EMBL" id="JBHSJJ010000001">
    <property type="protein sequence ID" value="MFC4870442.1"/>
    <property type="molecule type" value="Genomic_DNA"/>
</dbReference>
<dbReference type="Proteomes" id="UP001595818">
    <property type="component" value="Unassembled WGS sequence"/>
</dbReference>
<gene>
    <name evidence="2" type="ORF">ACFPFU_02005</name>
</gene>
<dbReference type="Gene3D" id="1.10.10.10">
    <property type="entry name" value="Winged helix-like DNA-binding domain superfamily/Winged helix DNA-binding domain"/>
    <property type="match status" value="1"/>
</dbReference>
<evidence type="ECO:0000313" key="3">
    <source>
        <dbReference type="Proteomes" id="UP001595818"/>
    </source>
</evidence>
<accession>A0ABV9SVP6</accession>
<reference evidence="3" key="1">
    <citation type="journal article" date="2019" name="Int. J. Syst. Evol. Microbiol.">
        <title>The Global Catalogue of Microorganisms (GCM) 10K type strain sequencing project: providing services to taxonomists for standard genome sequencing and annotation.</title>
        <authorList>
            <consortium name="The Broad Institute Genomics Platform"/>
            <consortium name="The Broad Institute Genome Sequencing Center for Infectious Disease"/>
            <person name="Wu L."/>
            <person name="Ma J."/>
        </authorList>
    </citation>
    <scope>NUCLEOTIDE SEQUENCE [LARGE SCALE GENOMIC DNA]</scope>
    <source>
        <strain evidence="3">CGMCC 4.7466</strain>
    </source>
</reference>
<sequence>MSKSEIRLRCWITLEQQKFFGPGRVELLNWVEKEGSVSKAAKKMGMSYKKAWDMIHDLNTRGQQPFVTLRKGGRKGGGAEITTSGKQFLNKYAQLLQKLQTVIEEESEILRLL</sequence>
<name>A0ABV9SVP6_9BACT</name>
<dbReference type="InterPro" id="IPR036390">
    <property type="entry name" value="WH_DNA-bd_sf"/>
</dbReference>
<dbReference type="InterPro" id="IPR000847">
    <property type="entry name" value="LysR_HTH_N"/>
</dbReference>
<dbReference type="InterPro" id="IPR036388">
    <property type="entry name" value="WH-like_DNA-bd_sf"/>
</dbReference>
<proteinExistence type="predicted"/>
<keyword evidence="3" id="KW-1185">Reference proteome</keyword>
<protein>
    <submittedName>
        <fullName evidence="2">Winged helix-turn-helix domain-containing protein</fullName>
    </submittedName>
</protein>
<dbReference type="PANTHER" id="PTHR30432:SF1">
    <property type="entry name" value="DNA-BINDING TRANSCRIPTIONAL DUAL REGULATOR MODE"/>
    <property type="match status" value="1"/>
</dbReference>
<feature type="domain" description="HTH lysR-type" evidence="1">
    <location>
        <begin position="25"/>
        <end position="85"/>
    </location>
</feature>